<keyword evidence="11" id="KW-1185">Reference proteome</keyword>
<evidence type="ECO:0000256" key="2">
    <source>
        <dbReference type="ARBA" id="ARBA00022692"/>
    </source>
</evidence>
<feature type="transmembrane region" description="Helical" evidence="9">
    <location>
        <begin position="575"/>
        <end position="595"/>
    </location>
</feature>
<dbReference type="Pfam" id="PF12796">
    <property type="entry name" value="Ank_2"/>
    <property type="match status" value="4"/>
</dbReference>
<comment type="subcellular location">
    <subcellularLocation>
        <location evidence="1">Membrane</location>
        <topology evidence="1">Multi-pass membrane protein</topology>
    </subcellularLocation>
</comment>
<feature type="repeat" description="ANK" evidence="7">
    <location>
        <begin position="269"/>
        <end position="301"/>
    </location>
</feature>
<evidence type="ECO:0000256" key="8">
    <source>
        <dbReference type="SAM" id="MobiDB-lite"/>
    </source>
</evidence>
<proteinExistence type="predicted"/>
<feature type="repeat" description="ANK" evidence="7">
    <location>
        <begin position="198"/>
        <end position="220"/>
    </location>
</feature>
<dbReference type="Proteomes" id="UP000504607">
    <property type="component" value="Chromosome 6"/>
</dbReference>
<organism evidence="11 12">
    <name type="scientific">Elaeis guineensis var. tenera</name>
    <name type="common">Oil palm</name>
    <dbReference type="NCBI Taxonomy" id="51953"/>
    <lineage>
        <taxon>Eukaryota</taxon>
        <taxon>Viridiplantae</taxon>
        <taxon>Streptophyta</taxon>
        <taxon>Embryophyta</taxon>
        <taxon>Tracheophyta</taxon>
        <taxon>Spermatophyta</taxon>
        <taxon>Magnoliopsida</taxon>
        <taxon>Liliopsida</taxon>
        <taxon>Arecaceae</taxon>
        <taxon>Arecoideae</taxon>
        <taxon>Cocoseae</taxon>
        <taxon>Elaeidinae</taxon>
        <taxon>Elaeis</taxon>
    </lineage>
</organism>
<evidence type="ECO:0000313" key="12">
    <source>
        <dbReference type="RefSeq" id="XP_010924231.1"/>
    </source>
</evidence>
<dbReference type="KEGG" id="egu:105047118"/>
<gene>
    <name evidence="12" type="primary">LOC105047118</name>
</gene>
<evidence type="ECO:0000256" key="5">
    <source>
        <dbReference type="ARBA" id="ARBA00023043"/>
    </source>
</evidence>
<dbReference type="OrthoDB" id="10040922at2759"/>
<dbReference type="InterPro" id="IPR002110">
    <property type="entry name" value="Ankyrin_rpt"/>
</dbReference>
<feature type="transmembrane region" description="Helical" evidence="9">
    <location>
        <begin position="665"/>
        <end position="687"/>
    </location>
</feature>
<keyword evidence="2 9" id="KW-0812">Transmembrane</keyword>
<dbReference type="PROSITE" id="PS50297">
    <property type="entry name" value="ANK_REP_REGION"/>
    <property type="match status" value="3"/>
</dbReference>
<dbReference type="InterPro" id="IPR026961">
    <property type="entry name" value="PGG_dom"/>
</dbReference>
<feature type="domain" description="PGG" evidence="10">
    <location>
        <begin position="488"/>
        <end position="593"/>
    </location>
</feature>
<dbReference type="Pfam" id="PF00023">
    <property type="entry name" value="Ank"/>
    <property type="match status" value="1"/>
</dbReference>
<name>A0A6I9RDJ2_ELAGV</name>
<dbReference type="PANTHER" id="PTHR24186:SF50">
    <property type="entry name" value="ANKYRIN REPEAT-CONTAINING PROTEIN ITN1-LIKE ISOFORM X1"/>
    <property type="match status" value="1"/>
</dbReference>
<evidence type="ECO:0000256" key="9">
    <source>
        <dbReference type="SAM" id="Phobius"/>
    </source>
</evidence>
<dbReference type="SMART" id="SM00248">
    <property type="entry name" value="ANK"/>
    <property type="match status" value="9"/>
</dbReference>
<evidence type="ECO:0000256" key="3">
    <source>
        <dbReference type="ARBA" id="ARBA00022737"/>
    </source>
</evidence>
<evidence type="ECO:0000256" key="1">
    <source>
        <dbReference type="ARBA" id="ARBA00004141"/>
    </source>
</evidence>
<evidence type="ECO:0000256" key="7">
    <source>
        <dbReference type="PROSITE-ProRule" id="PRU00023"/>
    </source>
</evidence>
<dbReference type="FunCoup" id="A0A6I9RDJ2">
    <property type="interactions" value="235"/>
</dbReference>
<keyword evidence="6 9" id="KW-0472">Membrane</keyword>
<dbReference type="InterPro" id="IPR036770">
    <property type="entry name" value="Ankyrin_rpt-contain_sf"/>
</dbReference>
<reference evidence="12" key="1">
    <citation type="submission" date="2025-08" db="UniProtKB">
        <authorList>
            <consortium name="RefSeq"/>
        </authorList>
    </citation>
    <scope>IDENTIFICATION</scope>
</reference>
<dbReference type="PANTHER" id="PTHR24186">
    <property type="entry name" value="PROTEIN PHOSPHATASE 1 REGULATORY SUBUNIT"/>
    <property type="match status" value="1"/>
</dbReference>
<dbReference type="RefSeq" id="XP_010924231.1">
    <property type="nucleotide sequence ID" value="XM_010925929.3"/>
</dbReference>
<dbReference type="SUPFAM" id="SSF48403">
    <property type="entry name" value="Ankyrin repeat"/>
    <property type="match status" value="1"/>
</dbReference>
<dbReference type="Gene3D" id="1.25.40.20">
    <property type="entry name" value="Ankyrin repeat-containing domain"/>
    <property type="match status" value="3"/>
</dbReference>
<feature type="transmembrane region" description="Helical" evidence="9">
    <location>
        <begin position="601"/>
        <end position="629"/>
    </location>
</feature>
<dbReference type="GeneID" id="105047118"/>
<keyword evidence="4 9" id="KW-1133">Transmembrane helix</keyword>
<dbReference type="AlphaFoldDB" id="A0A6I9RDJ2"/>
<evidence type="ECO:0000256" key="6">
    <source>
        <dbReference type="ARBA" id="ARBA00023136"/>
    </source>
</evidence>
<evidence type="ECO:0000313" key="11">
    <source>
        <dbReference type="Proteomes" id="UP000504607"/>
    </source>
</evidence>
<feature type="compositionally biased region" description="Basic and acidic residues" evidence="8">
    <location>
        <begin position="449"/>
        <end position="476"/>
    </location>
</feature>
<sequence length="693" mass="75993">MAEAAEATAFIGPADTELEVPLSEVQPQRIAINPKLLEAARLGDKSILDKLLRPKDVSSKASEREFTITVSEDAATQRDTNCLFGVTLEGNTALHIVATRGHLELAKEICHIERSLLLAQNVRLDTPLHCAARVGDDKMVSLIIQFAREDENEARRVLTAKNRDDANALHEAAKYDHACVAKVLIEEHAELISMWNNAGMSPLYLAIRTGSLNVAKTLLQSFSWEKTSLASYAGFNKHTALHAATKINREITEAILQWKPTLNKCADCFGRIPLHYVASNGHRDMAKLLLEYDRSIAYLSDADGFFPIHIAAIKGNIDVVDQILEYCPDTDELLDYEGKNFLHVAFACRRLDLVKKIISKRPDLRKLLNDQDNMGNTPLHTAVKNSDQGSVYFLLRDKSVSPNIINHDGFTPLDLAYVKLDRGLFDPSDATSSIAGCLAFSKALFGPPKKAESSSDGDKKEASGNDSSREKSSSIEDKDLKKQLNISQNFGIASALIATVTFAAAFTVPGGFIADDHPDHGTAVLAKEYAFKVFLVSDAFAFICSILATLWFVIGGKLTSDRSTRVRAIISAERCVYLAFSGMSAAFAMGMYAMLPPSCKSISIVLCIAALGTPLLAAVVPSVNLYSLLKTIGIRQGYRQWIWPTTIYPHVGKTLSDRSRLNRGAVIVSLLRALVTYAILFLLPMLLHLVSKN</sequence>
<evidence type="ECO:0000256" key="4">
    <source>
        <dbReference type="ARBA" id="ARBA00022989"/>
    </source>
</evidence>
<dbReference type="GO" id="GO:0005886">
    <property type="term" value="C:plasma membrane"/>
    <property type="evidence" value="ECO:0007669"/>
    <property type="project" value="TreeGrafter"/>
</dbReference>
<protein>
    <submittedName>
        <fullName evidence="12">Protein ACCELERATED CELL DEATH 6 isoform X1</fullName>
    </submittedName>
</protein>
<keyword evidence="3" id="KW-0677">Repeat</keyword>
<feature type="transmembrane region" description="Helical" evidence="9">
    <location>
        <begin position="490"/>
        <end position="513"/>
    </location>
</feature>
<feature type="transmembrane region" description="Helical" evidence="9">
    <location>
        <begin position="533"/>
        <end position="554"/>
    </location>
</feature>
<accession>A0A6I9RDJ2</accession>
<keyword evidence="5 7" id="KW-0040">ANK repeat</keyword>
<feature type="repeat" description="ANK" evidence="7">
    <location>
        <begin position="374"/>
        <end position="407"/>
    </location>
</feature>
<dbReference type="Pfam" id="PF13962">
    <property type="entry name" value="PGG"/>
    <property type="match status" value="1"/>
</dbReference>
<evidence type="ECO:0000259" key="10">
    <source>
        <dbReference type="Pfam" id="PF13962"/>
    </source>
</evidence>
<dbReference type="InParanoid" id="A0A6I9RDJ2"/>
<dbReference type="PROSITE" id="PS50088">
    <property type="entry name" value="ANK_REPEAT"/>
    <property type="match status" value="4"/>
</dbReference>
<feature type="region of interest" description="Disordered" evidence="8">
    <location>
        <begin position="446"/>
        <end position="476"/>
    </location>
</feature>
<feature type="repeat" description="ANK" evidence="7">
    <location>
        <begin position="303"/>
        <end position="335"/>
    </location>
</feature>